<feature type="region of interest" description="Disordered" evidence="1">
    <location>
        <begin position="180"/>
        <end position="213"/>
    </location>
</feature>
<dbReference type="NCBIfam" id="NF047509">
    <property type="entry name" value="Rv3131_FMN_oxido"/>
    <property type="match status" value="1"/>
</dbReference>
<proteinExistence type="predicted"/>
<dbReference type="PANTHER" id="PTHR23026:SF123">
    <property type="entry name" value="NAD(P)H NITROREDUCTASE RV3131-RELATED"/>
    <property type="match status" value="1"/>
</dbReference>
<name>A0A2P4UET2_9ACTN</name>
<evidence type="ECO:0000313" key="2">
    <source>
        <dbReference type="EMBL" id="POM23549.1"/>
    </source>
</evidence>
<dbReference type="InterPro" id="IPR050627">
    <property type="entry name" value="Nitroreductase/BluB"/>
</dbReference>
<dbReference type="EMBL" id="MTBP01000003">
    <property type="protein sequence ID" value="POM23549.1"/>
    <property type="molecule type" value="Genomic_DNA"/>
</dbReference>
<protein>
    <submittedName>
        <fullName evidence="2">Putative NAD(P)H nitroreductase</fullName>
    </submittedName>
</protein>
<dbReference type="GO" id="GO:0016491">
    <property type="term" value="F:oxidoreductase activity"/>
    <property type="evidence" value="ECO:0007669"/>
    <property type="project" value="InterPro"/>
</dbReference>
<evidence type="ECO:0000256" key="1">
    <source>
        <dbReference type="SAM" id="MobiDB-lite"/>
    </source>
</evidence>
<reference evidence="2 3" key="1">
    <citation type="journal article" date="2017" name="Chemistry">
        <title>Isolation, Biosynthesis and Chemical Modifications of Rubterolones A-F: Rare Tropolone Alkaloids from Actinomadura sp. 5-2.</title>
        <authorList>
            <person name="Guo H."/>
            <person name="Benndorf R."/>
            <person name="Leichnitz D."/>
            <person name="Klassen J.L."/>
            <person name="Vollmers J."/>
            <person name="Gorls H."/>
            <person name="Steinacker M."/>
            <person name="Weigel C."/>
            <person name="Dahse H.M."/>
            <person name="Kaster A.K."/>
            <person name="de Beer Z.W."/>
            <person name="Poulsen M."/>
            <person name="Beemelmanns C."/>
        </authorList>
    </citation>
    <scope>NUCLEOTIDE SEQUENCE [LARGE SCALE GENOMIC DNA]</scope>
    <source>
        <strain evidence="2 3">5-2</strain>
    </source>
</reference>
<dbReference type="Proteomes" id="UP000242367">
    <property type="component" value="Unassembled WGS sequence"/>
</dbReference>
<dbReference type="RefSeq" id="WP_103565154.1">
    <property type="nucleotide sequence ID" value="NZ_MTBP01000003.1"/>
</dbReference>
<organism evidence="2 3">
    <name type="scientific">Actinomadura rubteroloni</name>
    <dbReference type="NCBI Taxonomy" id="1926885"/>
    <lineage>
        <taxon>Bacteria</taxon>
        <taxon>Bacillati</taxon>
        <taxon>Actinomycetota</taxon>
        <taxon>Actinomycetes</taxon>
        <taxon>Streptosporangiales</taxon>
        <taxon>Thermomonosporaceae</taxon>
        <taxon>Actinomadura</taxon>
    </lineage>
</organism>
<dbReference type="InterPro" id="IPR000415">
    <property type="entry name" value="Nitroreductase-like"/>
</dbReference>
<dbReference type="SUPFAM" id="SSF55469">
    <property type="entry name" value="FMN-dependent nitroreductase-like"/>
    <property type="match status" value="1"/>
</dbReference>
<gene>
    <name evidence="2" type="ORF">BTM25_47030</name>
</gene>
<dbReference type="AlphaFoldDB" id="A0A2P4UET2"/>
<sequence>MTKTGEALTRRAVEAAAWAPSVHNTQPWSFGLGRDRIVVRADAGRRLDVADPDGREMLISCGAALFTLETALRAHGLVPDVRSLPDPDRPNLVADVRVRPGAPGDEAAARLLREVPRRRTHRGVFREVPVEPGVLAALRLEAEREGAHLRQAVDVHTVGALAALTQLAEHLRRLDPAHAAEAARWAPTPRSTRTDGVPHTAYPRETPRSTPDFAARDFARGNGWGVPAETDETDLSPGLVFTLSTDGDTRADWLNAGRALQRVLLRAAADADLSAAFHTQALEIPELRAFVRTRFCNGDAPQMILRLGVPAGPELASVRRPLDAVVFDEP</sequence>
<evidence type="ECO:0000313" key="3">
    <source>
        <dbReference type="Proteomes" id="UP000242367"/>
    </source>
</evidence>
<comment type="caution">
    <text evidence="2">The sequence shown here is derived from an EMBL/GenBank/DDBJ whole genome shotgun (WGS) entry which is preliminary data.</text>
</comment>
<dbReference type="Gene3D" id="3.40.109.10">
    <property type="entry name" value="NADH Oxidase"/>
    <property type="match status" value="1"/>
</dbReference>
<dbReference type="PANTHER" id="PTHR23026">
    <property type="entry name" value="NADPH NITROREDUCTASE"/>
    <property type="match status" value="1"/>
</dbReference>
<accession>A0A2P4UET2</accession>
<keyword evidence="3" id="KW-1185">Reference proteome</keyword>